<feature type="domain" description="ZAD" evidence="15">
    <location>
        <begin position="9"/>
        <end position="86"/>
    </location>
</feature>
<keyword evidence="18" id="KW-1185">Reference proteome</keyword>
<dbReference type="PROSITE" id="PS51915">
    <property type="entry name" value="ZAD"/>
    <property type="match status" value="1"/>
</dbReference>
<evidence type="ECO:0000256" key="5">
    <source>
        <dbReference type="ARBA" id="ARBA00022771"/>
    </source>
</evidence>
<dbReference type="SUPFAM" id="SSF57667">
    <property type="entry name" value="beta-beta-alpha zinc fingers"/>
    <property type="match status" value="6"/>
</dbReference>
<evidence type="ECO:0000256" key="8">
    <source>
        <dbReference type="ARBA" id="ARBA00023125"/>
    </source>
</evidence>
<protein>
    <recommendedName>
        <fullName evidence="20">Zinc finger protein</fullName>
    </recommendedName>
</protein>
<dbReference type="EMBL" id="KK107474">
    <property type="protein sequence ID" value="EZA50182.1"/>
    <property type="molecule type" value="Genomic_DNA"/>
</dbReference>
<gene>
    <name evidence="17" type="ORF">DMN91_001830</name>
    <name evidence="16" type="ORF">X777_11245</name>
</gene>
<dbReference type="GO" id="GO:0005667">
    <property type="term" value="C:transcription regulator complex"/>
    <property type="evidence" value="ECO:0007669"/>
    <property type="project" value="TreeGrafter"/>
</dbReference>
<dbReference type="FunFam" id="3.30.160.60:FF:000512">
    <property type="entry name" value="zinc finger protein 197 isoform X1"/>
    <property type="match status" value="1"/>
</dbReference>
<keyword evidence="10" id="KW-0539">Nucleus</keyword>
<dbReference type="PROSITE" id="PS00028">
    <property type="entry name" value="ZINC_FINGER_C2H2_1"/>
    <property type="match status" value="9"/>
</dbReference>
<dbReference type="Gene3D" id="3.40.1800.20">
    <property type="match status" value="1"/>
</dbReference>
<dbReference type="FunFam" id="3.30.160.60:FF:000478">
    <property type="entry name" value="Zinc finger protein 133"/>
    <property type="match status" value="1"/>
</dbReference>
<dbReference type="SUPFAM" id="SSF57716">
    <property type="entry name" value="Glucocorticoid receptor-like (DNA-binding domain)"/>
    <property type="match status" value="1"/>
</dbReference>
<dbReference type="InterPro" id="IPR013087">
    <property type="entry name" value="Znf_C2H2_type"/>
</dbReference>
<feature type="domain" description="C2H2-type" evidence="14">
    <location>
        <begin position="449"/>
        <end position="476"/>
    </location>
</feature>
<evidence type="ECO:0000313" key="16">
    <source>
        <dbReference type="EMBL" id="EZA50182.1"/>
    </source>
</evidence>
<evidence type="ECO:0000256" key="1">
    <source>
        <dbReference type="ARBA" id="ARBA00004123"/>
    </source>
</evidence>
<keyword evidence="9" id="KW-0804">Transcription</keyword>
<keyword evidence="7" id="KW-0805">Transcription regulation</keyword>
<dbReference type="FunFam" id="3.30.160.60:FF:000620">
    <property type="entry name" value="Zinc finger protein 263"/>
    <property type="match status" value="1"/>
</dbReference>
<feature type="domain" description="C2H2-type" evidence="14">
    <location>
        <begin position="675"/>
        <end position="702"/>
    </location>
</feature>
<evidence type="ECO:0000256" key="7">
    <source>
        <dbReference type="ARBA" id="ARBA00023015"/>
    </source>
</evidence>
<dbReference type="Proteomes" id="UP000053097">
    <property type="component" value="Unassembled WGS sequence"/>
</dbReference>
<evidence type="ECO:0000256" key="13">
    <source>
        <dbReference type="SAM" id="MobiDB-lite"/>
    </source>
</evidence>
<evidence type="ECO:0000256" key="12">
    <source>
        <dbReference type="PROSITE-ProRule" id="PRU01263"/>
    </source>
</evidence>
<proteinExistence type="inferred from homology"/>
<keyword evidence="6 12" id="KW-0862">Zinc</keyword>
<dbReference type="GO" id="GO:0008270">
    <property type="term" value="F:zinc ion binding"/>
    <property type="evidence" value="ECO:0007669"/>
    <property type="project" value="UniProtKB-UniRule"/>
</dbReference>
<feature type="binding site" evidence="12">
    <location>
        <position position="14"/>
    </location>
    <ligand>
        <name>Zn(2+)</name>
        <dbReference type="ChEBI" id="CHEBI:29105"/>
    </ligand>
</feature>
<evidence type="ECO:0000256" key="2">
    <source>
        <dbReference type="ARBA" id="ARBA00006991"/>
    </source>
</evidence>
<name>A0A026W278_OOCBI</name>
<keyword evidence="8" id="KW-0238">DNA-binding</keyword>
<feature type="domain" description="C2H2-type" evidence="14">
    <location>
        <begin position="533"/>
        <end position="560"/>
    </location>
</feature>
<dbReference type="FunFam" id="3.30.160.60:FF:000870">
    <property type="entry name" value="zinc finger protein 197 isoform X1"/>
    <property type="match status" value="1"/>
</dbReference>
<dbReference type="FunFam" id="3.30.160.60:FF:001227">
    <property type="entry name" value="Zinc finger and BTB domain containing 41"/>
    <property type="match status" value="1"/>
</dbReference>
<dbReference type="InterPro" id="IPR012934">
    <property type="entry name" value="Znf_AD"/>
</dbReference>
<dbReference type="AlphaFoldDB" id="A0A026W278"/>
<evidence type="ECO:0000313" key="18">
    <source>
        <dbReference type="Proteomes" id="UP000053097"/>
    </source>
</evidence>
<dbReference type="PROSITE" id="PS50157">
    <property type="entry name" value="ZINC_FINGER_C2H2_2"/>
    <property type="match status" value="10"/>
</dbReference>
<feature type="binding site" evidence="12">
    <location>
        <position position="62"/>
    </location>
    <ligand>
        <name>Zn(2+)</name>
        <dbReference type="ChEBI" id="CHEBI:29105"/>
    </ligand>
</feature>
<evidence type="ECO:0000259" key="15">
    <source>
        <dbReference type="PROSITE" id="PS51915"/>
    </source>
</evidence>
<accession>A0A026W278</accession>
<dbReference type="Pfam" id="PF00096">
    <property type="entry name" value="zf-C2H2"/>
    <property type="match status" value="6"/>
</dbReference>
<evidence type="ECO:0000256" key="11">
    <source>
        <dbReference type="PROSITE-ProRule" id="PRU00042"/>
    </source>
</evidence>
<feature type="domain" description="C2H2-type" evidence="14">
    <location>
        <begin position="505"/>
        <end position="532"/>
    </location>
</feature>
<dbReference type="PANTHER" id="PTHR14003">
    <property type="entry name" value="TRANSCRIPTIONAL REPRESSOR PROTEIN YY"/>
    <property type="match status" value="1"/>
</dbReference>
<feature type="domain" description="C2H2-type" evidence="14">
    <location>
        <begin position="477"/>
        <end position="504"/>
    </location>
</feature>
<evidence type="ECO:0008006" key="20">
    <source>
        <dbReference type="Google" id="ProtNLM"/>
    </source>
</evidence>
<dbReference type="EMBL" id="QOIP01000002">
    <property type="protein sequence ID" value="RLU25673.1"/>
    <property type="molecule type" value="Genomic_DNA"/>
</dbReference>
<dbReference type="FunFam" id="3.30.160.60:FF:000290">
    <property type="entry name" value="Zinc finger protein 697 isoform X1"/>
    <property type="match status" value="1"/>
</dbReference>
<reference evidence="17 19" key="2">
    <citation type="journal article" date="2018" name="Genome Res.">
        <title>The genomic architecture and molecular evolution of ant odorant receptors.</title>
        <authorList>
            <person name="McKenzie S.K."/>
            <person name="Kronauer D.J.C."/>
        </authorList>
    </citation>
    <scope>NUCLEOTIDE SEQUENCE [LARGE SCALE GENOMIC DNA]</scope>
    <source>
        <strain evidence="17">Clonal line C1</strain>
    </source>
</reference>
<dbReference type="GO" id="GO:0000981">
    <property type="term" value="F:DNA-binding transcription factor activity, RNA polymerase II-specific"/>
    <property type="evidence" value="ECO:0007669"/>
    <property type="project" value="TreeGrafter"/>
</dbReference>
<feature type="binding site" evidence="12">
    <location>
        <position position="11"/>
    </location>
    <ligand>
        <name>Zn(2+)</name>
        <dbReference type="ChEBI" id="CHEBI:29105"/>
    </ligand>
</feature>
<reference evidence="16 18" key="1">
    <citation type="journal article" date="2014" name="Curr. Biol.">
        <title>The genome of the clonal raider ant Cerapachys biroi.</title>
        <authorList>
            <person name="Oxley P.R."/>
            <person name="Ji L."/>
            <person name="Fetter-Pruneda I."/>
            <person name="McKenzie S.K."/>
            <person name="Li C."/>
            <person name="Hu H."/>
            <person name="Zhang G."/>
            <person name="Kronauer D.J."/>
        </authorList>
    </citation>
    <scope>NUCLEOTIDE SEQUENCE [LARGE SCALE GENOMIC DNA]</scope>
</reference>
<evidence type="ECO:0000256" key="6">
    <source>
        <dbReference type="ARBA" id="ARBA00022833"/>
    </source>
</evidence>
<evidence type="ECO:0000256" key="9">
    <source>
        <dbReference type="ARBA" id="ARBA00023163"/>
    </source>
</evidence>
<dbReference type="GO" id="GO:0031519">
    <property type="term" value="C:PcG protein complex"/>
    <property type="evidence" value="ECO:0007669"/>
    <property type="project" value="TreeGrafter"/>
</dbReference>
<keyword evidence="3 12" id="KW-0479">Metal-binding</keyword>
<dbReference type="SMART" id="SM00868">
    <property type="entry name" value="zf-AD"/>
    <property type="match status" value="1"/>
</dbReference>
<dbReference type="OrthoDB" id="1095242at2759"/>
<sequence>MAVVEEFDYLCRLCAAKTGILMGLPIFEAGDQMRNIDKKIAACLPVQVSLTDQLPKVVCEECAFKLDQLFDFREKCLHTEGMFMEMLKEIGKEDVVHISEHDLASVNNMGTIQRNLNNIQMNGEDVQSHTTVVHEAAESTIHTMQVMDEMDLAGGEQVVSQEEIGQQDADIQVTGIDCLDGDTVRMVDQHMREVSNHQIAMHLDGDMTVVGNLSGPLSQLGINYVTSISATDQSQEQIVHYCENVKYETGPIKQEYHRLQDRLTTEEPQHVLENNVSGDNFTTSQDETKNKLEESCMNENGTGEHVDSVNALPSTSQINGVPCEIMVKYTKRTKRALLESTLSNPTIDETGSHWYVCPFCNEAALETTNLAAHFEQHFCCCPCGLYFTSVEVLSLHKEQCDVYKNNVVDNKEKKDAQLDVAAAVPSQESNDNPGEQKKQSTVKRKWTAKECTECGKQYRTNYKLQEHMRKHTGEKPFQCTMCGKAFRSKIGLAQHAATHTGQFDYSCSTCGKGFQCKSYLVVHQRVHSDLKPYPCERCGQNFKTKQSLLDHENRHLGVKPYSCETCGRGFITKGLCKSHQKIHSGTDNRQFPCTVCNKMFVSKSYLNTHQRIHTGEKPYLCEVCGKGFLTRVDLKIHSTMHTGEKSFKCEMCGKVFARRAALRCHRRSHTGERPYRCDVCGKTFTQFSPMTIHKRLHTGERPYKCDACGMAFVSRSTMMCHRKKHHVTTTTVQKEAPVPHNEDAEVKIILSSEIVVRDSFDAIQISVD</sequence>
<dbReference type="FunFam" id="3.30.160.60:FF:002343">
    <property type="entry name" value="Zinc finger protein 33A"/>
    <property type="match status" value="1"/>
</dbReference>
<keyword evidence="5 11" id="KW-0863">Zinc-finger</keyword>
<evidence type="ECO:0000259" key="14">
    <source>
        <dbReference type="PROSITE" id="PS50157"/>
    </source>
</evidence>
<feature type="binding site" evidence="12">
    <location>
        <position position="59"/>
    </location>
    <ligand>
        <name>Zn(2+)</name>
        <dbReference type="ChEBI" id="CHEBI:29105"/>
    </ligand>
</feature>
<feature type="domain" description="C2H2-type" evidence="14">
    <location>
        <begin position="591"/>
        <end position="618"/>
    </location>
</feature>
<dbReference type="SMART" id="SM00355">
    <property type="entry name" value="ZnF_C2H2"/>
    <property type="match status" value="11"/>
</dbReference>
<dbReference type="PANTHER" id="PTHR14003:SF19">
    <property type="entry name" value="YY2 TRANSCRIPTION FACTOR"/>
    <property type="match status" value="1"/>
</dbReference>
<comment type="subcellular location">
    <subcellularLocation>
        <location evidence="1">Nucleus</location>
    </subcellularLocation>
</comment>
<feature type="region of interest" description="Disordered" evidence="13">
    <location>
        <begin position="422"/>
        <end position="441"/>
    </location>
</feature>
<dbReference type="OMA" id="DQMRNID"/>
<feature type="domain" description="C2H2-type" evidence="14">
    <location>
        <begin position="647"/>
        <end position="674"/>
    </location>
</feature>
<organism evidence="16 18">
    <name type="scientific">Ooceraea biroi</name>
    <name type="common">Clonal raider ant</name>
    <name type="synonym">Cerapachys biroi</name>
    <dbReference type="NCBI Taxonomy" id="2015173"/>
    <lineage>
        <taxon>Eukaryota</taxon>
        <taxon>Metazoa</taxon>
        <taxon>Ecdysozoa</taxon>
        <taxon>Arthropoda</taxon>
        <taxon>Hexapoda</taxon>
        <taxon>Insecta</taxon>
        <taxon>Pterygota</taxon>
        <taxon>Neoptera</taxon>
        <taxon>Endopterygota</taxon>
        <taxon>Hymenoptera</taxon>
        <taxon>Apocrita</taxon>
        <taxon>Aculeata</taxon>
        <taxon>Formicoidea</taxon>
        <taxon>Formicidae</taxon>
        <taxon>Dorylinae</taxon>
        <taxon>Ooceraea</taxon>
    </lineage>
</organism>
<comment type="similarity">
    <text evidence="2">Belongs to the krueppel C2H2-type zinc-finger protein family.</text>
</comment>
<evidence type="ECO:0000256" key="3">
    <source>
        <dbReference type="ARBA" id="ARBA00022723"/>
    </source>
</evidence>
<evidence type="ECO:0000313" key="17">
    <source>
        <dbReference type="EMBL" id="RLU25673.1"/>
    </source>
</evidence>
<evidence type="ECO:0000256" key="10">
    <source>
        <dbReference type="ARBA" id="ARBA00023242"/>
    </source>
</evidence>
<feature type="domain" description="C2H2-type" evidence="14">
    <location>
        <begin position="619"/>
        <end position="646"/>
    </location>
</feature>
<dbReference type="Pfam" id="PF07776">
    <property type="entry name" value="zf-AD"/>
    <property type="match status" value="1"/>
</dbReference>
<feature type="domain" description="C2H2-type" evidence="14">
    <location>
        <begin position="703"/>
        <end position="725"/>
    </location>
</feature>
<dbReference type="GO" id="GO:0000785">
    <property type="term" value="C:chromatin"/>
    <property type="evidence" value="ECO:0007669"/>
    <property type="project" value="TreeGrafter"/>
</dbReference>
<reference evidence="17" key="3">
    <citation type="submission" date="2018-07" db="EMBL/GenBank/DDBJ databases">
        <authorList>
            <person name="Mckenzie S.K."/>
            <person name="Kronauer D.J.C."/>
        </authorList>
    </citation>
    <scope>NUCLEOTIDE SEQUENCE</scope>
    <source>
        <strain evidence="17">Clonal line C1</strain>
    </source>
</reference>
<dbReference type="Proteomes" id="UP000279307">
    <property type="component" value="Chromosome 2"/>
</dbReference>
<evidence type="ECO:0000313" key="19">
    <source>
        <dbReference type="Proteomes" id="UP000279307"/>
    </source>
</evidence>
<feature type="domain" description="C2H2-type" evidence="14">
    <location>
        <begin position="561"/>
        <end position="588"/>
    </location>
</feature>
<keyword evidence="4" id="KW-0677">Repeat</keyword>
<dbReference type="FunFam" id="3.30.160.60:FF:000446">
    <property type="entry name" value="Zinc finger protein"/>
    <property type="match status" value="2"/>
</dbReference>
<dbReference type="Gene3D" id="3.30.160.60">
    <property type="entry name" value="Classic Zinc Finger"/>
    <property type="match status" value="10"/>
</dbReference>
<dbReference type="GO" id="GO:0000978">
    <property type="term" value="F:RNA polymerase II cis-regulatory region sequence-specific DNA binding"/>
    <property type="evidence" value="ECO:0007669"/>
    <property type="project" value="TreeGrafter"/>
</dbReference>
<evidence type="ECO:0000256" key="4">
    <source>
        <dbReference type="ARBA" id="ARBA00022737"/>
    </source>
</evidence>
<dbReference type="InterPro" id="IPR036236">
    <property type="entry name" value="Znf_C2H2_sf"/>
</dbReference>